<name>A0A1J4JKT6_9EUKA</name>
<accession>A0A1J4JKT6</accession>
<dbReference type="EMBL" id="MLAK01000991">
    <property type="protein sequence ID" value="OHS99728.1"/>
    <property type="molecule type" value="Genomic_DNA"/>
</dbReference>
<dbReference type="InterPro" id="IPR036872">
    <property type="entry name" value="CH_dom_sf"/>
</dbReference>
<proteinExistence type="predicted"/>
<gene>
    <name evidence="3" type="ORF">TRFO_33809</name>
</gene>
<evidence type="ECO:0000256" key="2">
    <source>
        <dbReference type="SAM" id="MobiDB-lite"/>
    </source>
</evidence>
<dbReference type="AlphaFoldDB" id="A0A1J4JKT6"/>
<protein>
    <submittedName>
        <fullName evidence="3">Uncharacterized protein</fullName>
    </submittedName>
</protein>
<dbReference type="Proteomes" id="UP000179807">
    <property type="component" value="Unassembled WGS sequence"/>
</dbReference>
<feature type="coiled-coil region" evidence="1">
    <location>
        <begin position="265"/>
        <end position="356"/>
    </location>
</feature>
<comment type="caution">
    <text evidence="3">The sequence shown here is derived from an EMBL/GenBank/DDBJ whole genome shotgun (WGS) entry which is preliminary data.</text>
</comment>
<feature type="compositionally biased region" description="Basic and acidic residues" evidence="2">
    <location>
        <begin position="197"/>
        <end position="216"/>
    </location>
</feature>
<keyword evidence="1" id="KW-0175">Coiled coil</keyword>
<evidence type="ECO:0000313" key="3">
    <source>
        <dbReference type="EMBL" id="OHS99728.1"/>
    </source>
</evidence>
<dbReference type="RefSeq" id="XP_068352865.1">
    <property type="nucleotide sequence ID" value="XM_068509287.1"/>
</dbReference>
<reference evidence="3" key="1">
    <citation type="submission" date="2016-10" db="EMBL/GenBank/DDBJ databases">
        <authorList>
            <person name="Benchimol M."/>
            <person name="Almeida L.G."/>
            <person name="Vasconcelos A.T."/>
            <person name="Perreira-Neves A."/>
            <person name="Rosa I.A."/>
            <person name="Tasca T."/>
            <person name="Bogo M.R."/>
            <person name="de Souza W."/>
        </authorList>
    </citation>
    <scope>NUCLEOTIDE SEQUENCE [LARGE SCALE GENOMIC DNA]</scope>
    <source>
        <strain evidence="3">K</strain>
    </source>
</reference>
<sequence length="404" mass="45679">MSHRREALVAFFKLFPVDVEITDFESMKNCVAAVALYQYFSGSEINIANIKTAAEKNDWFNTLKEIRTIGSALEESLKKSPYESKKIDVTAIAHRGDLNAIENFLTQLAYYSFKSAKKTEAIGVIKKLSKEHQIEMKYVIKPDAAPANSPSTAQSNGQSNSPSTPVRTAQHEQVSNSPSRTPDVVLNELKSKIEALTKSNESLRSENDKLRNEINDIKSGNTENTENSEAADENEHILPKIAAINAELFVLEQGNKSKQGKKQQLVDIQEHLKTVQSNLEKAKNEAKELQAKVDSEENRGPDYTILHDRLQQLRLDPKAQEVESLKDQIKEAKIKLRAANKQKQRLQAKLDGQQGIIVLEDRKRFQQQLEVSNAKRKQRAELHLALSQKKMRSDAFLQEMRAFI</sequence>
<dbReference type="GeneID" id="94843991"/>
<dbReference type="OrthoDB" id="10590681at2759"/>
<dbReference type="SUPFAM" id="SSF116907">
    <property type="entry name" value="Hook domain"/>
    <property type="match status" value="1"/>
</dbReference>
<feature type="compositionally biased region" description="Polar residues" evidence="2">
    <location>
        <begin position="218"/>
        <end position="228"/>
    </location>
</feature>
<evidence type="ECO:0000313" key="4">
    <source>
        <dbReference type="Proteomes" id="UP000179807"/>
    </source>
</evidence>
<feature type="region of interest" description="Disordered" evidence="2">
    <location>
        <begin position="197"/>
        <end position="233"/>
    </location>
</feature>
<feature type="compositionally biased region" description="Polar residues" evidence="2">
    <location>
        <begin position="148"/>
        <end position="180"/>
    </location>
</feature>
<evidence type="ECO:0000256" key="1">
    <source>
        <dbReference type="SAM" id="Coils"/>
    </source>
</evidence>
<dbReference type="Gene3D" id="1.10.418.10">
    <property type="entry name" value="Calponin-like domain"/>
    <property type="match status" value="1"/>
</dbReference>
<organism evidence="3 4">
    <name type="scientific">Tritrichomonas foetus</name>
    <dbReference type="NCBI Taxonomy" id="1144522"/>
    <lineage>
        <taxon>Eukaryota</taxon>
        <taxon>Metamonada</taxon>
        <taxon>Parabasalia</taxon>
        <taxon>Tritrichomonadida</taxon>
        <taxon>Tritrichomonadidae</taxon>
        <taxon>Tritrichomonas</taxon>
    </lineage>
</organism>
<dbReference type="VEuPathDB" id="TrichDB:TRFO_33809"/>
<keyword evidence="4" id="KW-1185">Reference proteome</keyword>
<feature type="region of interest" description="Disordered" evidence="2">
    <location>
        <begin position="143"/>
        <end position="184"/>
    </location>
</feature>